<accession>A0AAV7KDM8</accession>
<evidence type="ECO:0000256" key="5">
    <source>
        <dbReference type="ARBA" id="ARBA00022490"/>
    </source>
</evidence>
<dbReference type="PANTHER" id="PTHR12746:SF2">
    <property type="entry name" value="60S RIBOSOMAL EXPORT PROTEIN NMD3"/>
    <property type="match status" value="1"/>
</dbReference>
<dbReference type="GO" id="GO:0005634">
    <property type="term" value="C:nucleus"/>
    <property type="evidence" value="ECO:0007669"/>
    <property type="project" value="UniProtKB-SubCell"/>
</dbReference>
<keyword evidence="7 8" id="KW-0539">Nucleus</keyword>
<feature type="domain" description="Nmd3 N-terminal" evidence="10">
    <location>
        <begin position="35"/>
        <end position="265"/>
    </location>
</feature>
<evidence type="ECO:0000259" key="11">
    <source>
        <dbReference type="Pfam" id="PF21192"/>
    </source>
</evidence>
<dbReference type="Pfam" id="PF21193">
    <property type="entry name" value="NMD_SH3"/>
    <property type="match status" value="1"/>
</dbReference>
<evidence type="ECO:0000256" key="6">
    <source>
        <dbReference type="ARBA" id="ARBA00022927"/>
    </source>
</evidence>
<organism evidence="13 14">
    <name type="scientific">Oopsacas minuta</name>
    <dbReference type="NCBI Taxonomy" id="111878"/>
    <lineage>
        <taxon>Eukaryota</taxon>
        <taxon>Metazoa</taxon>
        <taxon>Porifera</taxon>
        <taxon>Hexactinellida</taxon>
        <taxon>Hexasterophora</taxon>
        <taxon>Lyssacinosida</taxon>
        <taxon>Leucopsacidae</taxon>
        <taxon>Oopsacas</taxon>
    </lineage>
</organism>
<evidence type="ECO:0000256" key="8">
    <source>
        <dbReference type="RuleBase" id="RU364108"/>
    </source>
</evidence>
<evidence type="ECO:0000313" key="13">
    <source>
        <dbReference type="EMBL" id="KAI6659338.1"/>
    </source>
</evidence>
<dbReference type="InterPro" id="IPR048898">
    <property type="entry name" value="OB_NMD3"/>
</dbReference>
<dbReference type="InterPro" id="IPR039768">
    <property type="entry name" value="Nmd3"/>
</dbReference>
<dbReference type="Proteomes" id="UP001165289">
    <property type="component" value="Unassembled WGS sequence"/>
</dbReference>
<evidence type="ECO:0000313" key="14">
    <source>
        <dbReference type="Proteomes" id="UP001165289"/>
    </source>
</evidence>
<dbReference type="Pfam" id="PF21192">
    <property type="entry name" value="OB_NMD3"/>
    <property type="match status" value="1"/>
</dbReference>
<dbReference type="GO" id="GO:0015031">
    <property type="term" value="P:protein transport"/>
    <property type="evidence" value="ECO:0007669"/>
    <property type="project" value="UniProtKB-KW"/>
</dbReference>
<evidence type="ECO:0000256" key="2">
    <source>
        <dbReference type="ARBA" id="ARBA00009794"/>
    </source>
</evidence>
<sequence length="552" mass="63202">MASSNIVFDSDTPQVVQNAIQKDIFDDATLPTIVCCMCGESITPNPTSMCILCLKAQVNVTQSISTQNQLQWCRFCDRYLQPPNSWLNVSIESRELLAHCLKKIKGYGGRDQPRLVDAGFTWTEPHSRRIKVWLTLQADVMGSILQQKCHVEFIVMHLICSDCHRAETNTSWRATVQLRQRAVHKKTLLYLEQLMVKLQPHKRVSKIKTSPDGLDFFFLQQDQARKLVDFFLEVVPCRYKLSKELVSHDTHNNTYDYKFAYAVEVVPICKDDVVYIPKSLARSLGNISQGPLICTKVAQVIHLIDPLSLQTCEISSNQYWRQPFPVLSNPKNLLQFLVLENEVDLKFQKGLVRNSRGSGTPINNTLSDLWLLRMQEGSLIGSEQDQQIHSRTHLGHILKPGDCAIGFCIKTSNLNLSSDLQKDFDRDITRLPDVIILKKYYGDSVTRSKNRKWELKRLGEMETDREDGLEEFMEELEEDKEMRKQVNIYKKPYAKRHRRKAPVGMDINDVMTSDSDVMDTVDSPSGEDQAPTIALEEMLDDLCLESVNTDEN</sequence>
<reference evidence="13 14" key="1">
    <citation type="journal article" date="2023" name="BMC Biol.">
        <title>The compact genome of the sponge Oopsacas minuta (Hexactinellida) is lacking key metazoan core genes.</title>
        <authorList>
            <person name="Santini S."/>
            <person name="Schenkelaars Q."/>
            <person name="Jourda C."/>
            <person name="Duchesne M."/>
            <person name="Belahbib H."/>
            <person name="Rocher C."/>
            <person name="Selva M."/>
            <person name="Riesgo A."/>
            <person name="Vervoort M."/>
            <person name="Leys S.P."/>
            <person name="Kodjabachian L."/>
            <person name="Le Bivic A."/>
            <person name="Borchiellini C."/>
            <person name="Claverie J.M."/>
            <person name="Renard E."/>
        </authorList>
    </citation>
    <scope>NUCLEOTIDE SEQUENCE [LARGE SCALE GENOMIC DNA]</scope>
    <source>
        <strain evidence="13">SPO-2</strain>
    </source>
</reference>
<keyword evidence="4 8" id="KW-0813">Transport</keyword>
<dbReference type="EMBL" id="JAKMXF010000066">
    <property type="protein sequence ID" value="KAI6659338.1"/>
    <property type="molecule type" value="Genomic_DNA"/>
</dbReference>
<feature type="domain" description="60S ribosomal export protein NMD3 SH3" evidence="12">
    <location>
        <begin position="268"/>
        <end position="316"/>
    </location>
</feature>
<comment type="similarity">
    <text evidence="2 8">Belongs to the NMD3 family.</text>
</comment>
<dbReference type="PANTHER" id="PTHR12746">
    <property type="entry name" value="NONSENSE-MEDIATED MRNA DECAY PROTEIN 3"/>
    <property type="match status" value="1"/>
</dbReference>
<dbReference type="GO" id="GO:0005737">
    <property type="term" value="C:cytoplasm"/>
    <property type="evidence" value="ECO:0007669"/>
    <property type="project" value="UniProtKB-SubCell"/>
</dbReference>
<evidence type="ECO:0000256" key="9">
    <source>
        <dbReference type="SAM" id="MobiDB-lite"/>
    </source>
</evidence>
<comment type="subcellular location">
    <subcellularLocation>
        <location evidence="8">Cytoplasm</location>
    </subcellularLocation>
    <subcellularLocation>
        <location evidence="8">Nucleus</location>
    </subcellularLocation>
</comment>
<evidence type="ECO:0000256" key="7">
    <source>
        <dbReference type="ARBA" id="ARBA00023242"/>
    </source>
</evidence>
<feature type="domain" description="60S ribosomal export protein NMD3 OB-fold" evidence="11">
    <location>
        <begin position="364"/>
        <end position="439"/>
    </location>
</feature>
<evidence type="ECO:0000259" key="10">
    <source>
        <dbReference type="Pfam" id="PF04981"/>
    </source>
</evidence>
<feature type="compositionally biased region" description="Low complexity" evidence="9">
    <location>
        <begin position="509"/>
        <end position="523"/>
    </location>
</feature>
<comment type="caution">
    <text evidence="13">The sequence shown here is derived from an EMBL/GenBank/DDBJ whole genome shotgun (WGS) entry which is preliminary data.</text>
</comment>
<dbReference type="AlphaFoldDB" id="A0AAV7KDM8"/>
<dbReference type="InterPro" id="IPR007064">
    <property type="entry name" value="Nmd3_N"/>
</dbReference>
<gene>
    <name evidence="13" type="ORF">LOD99_15009</name>
</gene>
<proteinExistence type="inferred from homology"/>
<dbReference type="GO" id="GO:0043023">
    <property type="term" value="F:ribosomal large subunit binding"/>
    <property type="evidence" value="ECO:0007669"/>
    <property type="project" value="InterPro"/>
</dbReference>
<keyword evidence="6 8" id="KW-0653">Protein transport</keyword>
<keyword evidence="5 8" id="KW-0963">Cytoplasm</keyword>
<evidence type="ECO:0000256" key="4">
    <source>
        <dbReference type="ARBA" id="ARBA00022448"/>
    </source>
</evidence>
<evidence type="ECO:0000259" key="12">
    <source>
        <dbReference type="Pfam" id="PF21193"/>
    </source>
</evidence>
<keyword evidence="14" id="KW-1185">Reference proteome</keyword>
<feature type="region of interest" description="Disordered" evidence="9">
    <location>
        <begin position="508"/>
        <end position="531"/>
    </location>
</feature>
<dbReference type="GO" id="GO:0000055">
    <property type="term" value="P:ribosomal large subunit export from nucleus"/>
    <property type="evidence" value="ECO:0007669"/>
    <property type="project" value="TreeGrafter"/>
</dbReference>
<dbReference type="Pfam" id="PF04981">
    <property type="entry name" value="NMD3"/>
    <property type="match status" value="1"/>
</dbReference>
<comment type="function">
    <text evidence="1 8">Acts as an adapter for the XPO1/CRM1-mediated export of the 60S ribosomal subunit.</text>
</comment>
<evidence type="ECO:0000256" key="3">
    <source>
        <dbReference type="ARBA" id="ARBA00017035"/>
    </source>
</evidence>
<name>A0AAV7KDM8_9METZ</name>
<evidence type="ECO:0000256" key="1">
    <source>
        <dbReference type="ARBA" id="ARBA00002269"/>
    </source>
</evidence>
<dbReference type="InterPro" id="IPR048899">
    <property type="entry name" value="NMD_SH3"/>
</dbReference>
<protein>
    <recommendedName>
        <fullName evidence="3 8">60S ribosomal export protein NMD3</fullName>
    </recommendedName>
</protein>